<evidence type="ECO:0000259" key="3">
    <source>
        <dbReference type="Pfam" id="PF01551"/>
    </source>
</evidence>
<protein>
    <submittedName>
        <fullName evidence="4">Cell wall-binding protein associated metalloendopeptidase</fullName>
    </submittedName>
</protein>
<gene>
    <name evidence="4" type="ORF">A11Q_2212</name>
</gene>
<dbReference type="HOGENOM" id="CLU_029425_2_4_7"/>
<proteinExistence type="predicted"/>
<dbReference type="MEROPS" id="M23.009"/>
<dbReference type="EMBL" id="CP003537">
    <property type="protein sequence ID" value="AGH96428.1"/>
    <property type="molecule type" value="Genomic_DNA"/>
</dbReference>
<feature type="domain" description="M23ase beta-sheet core" evidence="3">
    <location>
        <begin position="234"/>
        <end position="329"/>
    </location>
</feature>
<dbReference type="PANTHER" id="PTHR21666:SF270">
    <property type="entry name" value="MUREIN HYDROLASE ACTIVATOR ENVC"/>
    <property type="match status" value="1"/>
</dbReference>
<feature type="coiled-coil region" evidence="1">
    <location>
        <begin position="54"/>
        <end position="81"/>
    </location>
</feature>
<keyword evidence="2" id="KW-1133">Transmembrane helix</keyword>
<dbReference type="Gene3D" id="2.70.70.10">
    <property type="entry name" value="Glucose Permease (Domain IIA)"/>
    <property type="match status" value="1"/>
</dbReference>
<dbReference type="FunFam" id="2.70.70.10:FF:000006">
    <property type="entry name" value="M23 family peptidase"/>
    <property type="match status" value="1"/>
</dbReference>
<name>M4VB35_9BACT</name>
<dbReference type="PANTHER" id="PTHR21666">
    <property type="entry name" value="PEPTIDASE-RELATED"/>
    <property type="match status" value="1"/>
</dbReference>
<evidence type="ECO:0000256" key="1">
    <source>
        <dbReference type="SAM" id="Coils"/>
    </source>
</evidence>
<dbReference type="OrthoDB" id="5289383at2"/>
<dbReference type="InterPro" id="IPR011055">
    <property type="entry name" value="Dup_hybrid_motif"/>
</dbReference>
<keyword evidence="2" id="KW-0472">Membrane</keyword>
<reference evidence="4 5" key="1">
    <citation type="journal article" date="2013" name="ISME J.">
        <title>By their genes ye shall know them: genomic signatures of predatory bacteria.</title>
        <authorList>
            <person name="Pasternak Z."/>
            <person name="Pietrokovski S."/>
            <person name="Rotem O."/>
            <person name="Gophna U."/>
            <person name="Lurie-Weinberger M.N."/>
            <person name="Jurkevitch E."/>
        </authorList>
    </citation>
    <scope>NUCLEOTIDE SEQUENCE [LARGE SCALE GENOMIC DNA]</scope>
    <source>
        <strain evidence="4 5">JSS</strain>
    </source>
</reference>
<feature type="transmembrane region" description="Helical" evidence="2">
    <location>
        <begin position="32"/>
        <end position="56"/>
    </location>
</feature>
<dbReference type="STRING" id="1184267.A11Q_2212"/>
<sequence length="336" mass="37026">MSDPKKNVSIYFVTNDEKQTRKITMPLSYLKLAAFMVAFVLISLFAGFIDYFGLLAQSIENKKLKIENQNLQKQFQVVEGKLASLQSGLDRVGVITNKLKLITDTHMKDRSERLSFPAQINTASDSTASTQGADRMSMEEFYEQDPSVAVENPVNTLRGELATEKSSANYATLVIKIDEAVKDSLLKDQSVIELWESLSARQSLLAATPSIRPTRGPIGSRFGYRVDPINGSMKMHAGLDIVVSPGTPVRAPADGVVSFAGWDDFYGKLVSIDHGYGVLTRFAHNSQIYVQVGQKVSRYDVISATGSTGRSTGPHLHYEVRVNGIPVNPLNYILDE</sequence>
<dbReference type="InterPro" id="IPR016047">
    <property type="entry name" value="M23ase_b-sheet_dom"/>
</dbReference>
<dbReference type="eggNOG" id="COG0739">
    <property type="taxonomic scope" value="Bacteria"/>
</dbReference>
<dbReference type="Pfam" id="PF01551">
    <property type="entry name" value="Peptidase_M23"/>
    <property type="match status" value="1"/>
</dbReference>
<keyword evidence="1" id="KW-0175">Coiled coil</keyword>
<dbReference type="RefSeq" id="WP_015470918.1">
    <property type="nucleotide sequence ID" value="NC_020813.1"/>
</dbReference>
<keyword evidence="2" id="KW-0812">Transmembrane</keyword>
<dbReference type="SUPFAM" id="SSF51261">
    <property type="entry name" value="Duplicated hybrid motif"/>
    <property type="match status" value="1"/>
</dbReference>
<dbReference type="KEGG" id="bex:A11Q_2212"/>
<organism evidence="4 5">
    <name type="scientific">Pseudobdellovibrio exovorus JSS</name>
    <dbReference type="NCBI Taxonomy" id="1184267"/>
    <lineage>
        <taxon>Bacteria</taxon>
        <taxon>Pseudomonadati</taxon>
        <taxon>Bdellovibrionota</taxon>
        <taxon>Bdellovibrionia</taxon>
        <taxon>Bdellovibrionales</taxon>
        <taxon>Pseudobdellovibrionaceae</taxon>
        <taxon>Pseudobdellovibrio</taxon>
    </lineage>
</organism>
<evidence type="ECO:0000313" key="5">
    <source>
        <dbReference type="Proteomes" id="UP000012040"/>
    </source>
</evidence>
<accession>M4VB35</accession>
<dbReference type="PATRIC" id="fig|1184267.3.peg.2239"/>
<dbReference type="AlphaFoldDB" id="M4VB35"/>
<dbReference type="InterPro" id="IPR050570">
    <property type="entry name" value="Cell_wall_metabolism_enzyme"/>
</dbReference>
<dbReference type="GO" id="GO:0004222">
    <property type="term" value="F:metalloendopeptidase activity"/>
    <property type="evidence" value="ECO:0007669"/>
    <property type="project" value="TreeGrafter"/>
</dbReference>
<evidence type="ECO:0000256" key="2">
    <source>
        <dbReference type="SAM" id="Phobius"/>
    </source>
</evidence>
<dbReference type="CDD" id="cd12797">
    <property type="entry name" value="M23_peptidase"/>
    <property type="match status" value="1"/>
</dbReference>
<evidence type="ECO:0000313" key="4">
    <source>
        <dbReference type="EMBL" id="AGH96428.1"/>
    </source>
</evidence>
<keyword evidence="5" id="KW-1185">Reference proteome</keyword>
<dbReference type="Proteomes" id="UP000012040">
    <property type="component" value="Chromosome"/>
</dbReference>